<feature type="domain" description="DUF6697" evidence="2">
    <location>
        <begin position="95"/>
        <end position="197"/>
    </location>
</feature>
<protein>
    <recommendedName>
        <fullName evidence="2">DUF6697 domain-containing protein</fullName>
    </recommendedName>
</protein>
<feature type="region of interest" description="Disordered" evidence="1">
    <location>
        <begin position="217"/>
        <end position="248"/>
    </location>
</feature>
<gene>
    <name evidence="3" type="ORF">FOMPIDRAFT_117660</name>
</gene>
<dbReference type="Pfam" id="PF20411">
    <property type="entry name" value="DUF6697"/>
    <property type="match status" value="1"/>
</dbReference>
<name>S8DHL7_FOMSC</name>
<evidence type="ECO:0000256" key="1">
    <source>
        <dbReference type="SAM" id="MobiDB-lite"/>
    </source>
</evidence>
<dbReference type="InterPro" id="IPR046520">
    <property type="entry name" value="DUF6697"/>
</dbReference>
<accession>S8DHL7</accession>
<dbReference type="Proteomes" id="UP000015241">
    <property type="component" value="Unassembled WGS sequence"/>
</dbReference>
<keyword evidence="4" id="KW-1185">Reference proteome</keyword>
<organism evidence="3 4">
    <name type="scientific">Fomitopsis schrenkii</name>
    <name type="common">Brown rot fungus</name>
    <dbReference type="NCBI Taxonomy" id="2126942"/>
    <lineage>
        <taxon>Eukaryota</taxon>
        <taxon>Fungi</taxon>
        <taxon>Dikarya</taxon>
        <taxon>Basidiomycota</taxon>
        <taxon>Agaricomycotina</taxon>
        <taxon>Agaricomycetes</taxon>
        <taxon>Polyporales</taxon>
        <taxon>Fomitopsis</taxon>
    </lineage>
</organism>
<dbReference type="EMBL" id="KE504303">
    <property type="protein sequence ID" value="EPS93051.1"/>
    <property type="molecule type" value="Genomic_DNA"/>
</dbReference>
<evidence type="ECO:0000313" key="4">
    <source>
        <dbReference type="Proteomes" id="UP000015241"/>
    </source>
</evidence>
<sequence length="248" mass="28428">MPPSSPKTPSPGMSSLLPELREWVEREYLPRFHEEQSFNARTMSVKSVVDYALGKGLSHCNRKNNFEIVRFKGESSHHTPIVMLSRYNATGAGHMGAGQHLAFLTPSTYCKKVMKLRSFHLFVRGITLCGMERETARYMGSYTIYNPEKTLSYEEYQQLSQEHRRYARIFVKEDQPQSVRENLSEEDLEDKFRSGEYQMSGFGREFCEGVLKQDAKTPMSVKSPPKKKLNWSKIHAQELGGNSTTGIE</sequence>
<reference evidence="3 4" key="1">
    <citation type="journal article" date="2012" name="Science">
        <title>The Paleozoic origin of enzymatic lignin decomposition reconstructed from 31 fungal genomes.</title>
        <authorList>
            <person name="Floudas D."/>
            <person name="Binder M."/>
            <person name="Riley R."/>
            <person name="Barry K."/>
            <person name="Blanchette R.A."/>
            <person name="Henrissat B."/>
            <person name="Martinez A.T."/>
            <person name="Otillar R."/>
            <person name="Spatafora J.W."/>
            <person name="Yadav J.S."/>
            <person name="Aerts A."/>
            <person name="Benoit I."/>
            <person name="Boyd A."/>
            <person name="Carlson A."/>
            <person name="Copeland A."/>
            <person name="Coutinho P.M."/>
            <person name="de Vries R.P."/>
            <person name="Ferreira P."/>
            <person name="Findley K."/>
            <person name="Foster B."/>
            <person name="Gaskell J."/>
            <person name="Glotzer D."/>
            <person name="Gorecki P."/>
            <person name="Heitman J."/>
            <person name="Hesse C."/>
            <person name="Hori C."/>
            <person name="Igarashi K."/>
            <person name="Jurgens J.A."/>
            <person name="Kallen N."/>
            <person name="Kersten P."/>
            <person name="Kohler A."/>
            <person name="Kuees U."/>
            <person name="Kumar T.K.A."/>
            <person name="Kuo A."/>
            <person name="LaButti K."/>
            <person name="Larrondo L.F."/>
            <person name="Lindquist E."/>
            <person name="Ling A."/>
            <person name="Lombard V."/>
            <person name="Lucas S."/>
            <person name="Lundell T."/>
            <person name="Martin R."/>
            <person name="McLaughlin D.J."/>
            <person name="Morgenstern I."/>
            <person name="Morin E."/>
            <person name="Murat C."/>
            <person name="Nagy L.G."/>
            <person name="Nolan M."/>
            <person name="Ohm R.A."/>
            <person name="Patyshakuliyeva A."/>
            <person name="Rokas A."/>
            <person name="Ruiz-Duenas F.J."/>
            <person name="Sabat G."/>
            <person name="Salamov A."/>
            <person name="Samejima M."/>
            <person name="Schmutz J."/>
            <person name="Slot J.C."/>
            <person name="St John F."/>
            <person name="Stenlid J."/>
            <person name="Sun H."/>
            <person name="Sun S."/>
            <person name="Syed K."/>
            <person name="Tsang A."/>
            <person name="Wiebenga A."/>
            <person name="Young D."/>
            <person name="Pisabarro A."/>
            <person name="Eastwood D.C."/>
            <person name="Martin F."/>
            <person name="Cullen D."/>
            <person name="Grigoriev I.V."/>
            <person name="Hibbett D.S."/>
        </authorList>
    </citation>
    <scope>NUCLEOTIDE SEQUENCE</scope>
    <source>
        <strain evidence="4">FP-58527</strain>
    </source>
</reference>
<dbReference type="HOGENOM" id="CLU_1120209_0_0_1"/>
<evidence type="ECO:0000259" key="2">
    <source>
        <dbReference type="Pfam" id="PF20411"/>
    </source>
</evidence>
<dbReference type="InParanoid" id="S8DHL7"/>
<proteinExistence type="predicted"/>
<dbReference type="AlphaFoldDB" id="S8DHL7"/>
<dbReference type="OrthoDB" id="10444359at2759"/>
<evidence type="ECO:0000313" key="3">
    <source>
        <dbReference type="EMBL" id="EPS93051.1"/>
    </source>
</evidence>